<feature type="region of interest" description="Disordered" evidence="2">
    <location>
        <begin position="1"/>
        <end position="21"/>
    </location>
</feature>
<evidence type="ECO:0000259" key="3">
    <source>
        <dbReference type="Pfam" id="PF00975"/>
    </source>
</evidence>
<reference evidence="4" key="1">
    <citation type="submission" date="2024-07" db="EMBL/GenBank/DDBJ databases">
        <title>Complete genome sequences of cellulolytic bacteria, Kitasatospora sp. CMC57 and Streptomyces sp. CMC78, isolated from Japanese agricultural soil.</title>
        <authorList>
            <person name="Hashimoto T."/>
            <person name="Ito M."/>
            <person name="Iwamoto M."/>
            <person name="Fukahori D."/>
            <person name="Shoda T."/>
            <person name="Sakoda M."/>
            <person name="Morohoshi T."/>
            <person name="Mitsuboshi M."/>
            <person name="Nishizawa T."/>
        </authorList>
    </citation>
    <scope>NUCLEOTIDE SEQUENCE</scope>
    <source>
        <strain evidence="4">CMC78</strain>
    </source>
</reference>
<dbReference type="InterPro" id="IPR001031">
    <property type="entry name" value="Thioesterase"/>
</dbReference>
<dbReference type="Pfam" id="PF00975">
    <property type="entry name" value="Thioesterase"/>
    <property type="match status" value="1"/>
</dbReference>
<evidence type="ECO:0000256" key="2">
    <source>
        <dbReference type="SAM" id="MobiDB-lite"/>
    </source>
</evidence>
<dbReference type="AlphaFoldDB" id="A0AB33KQP6"/>
<accession>A0AB33KQP6</accession>
<feature type="domain" description="Thioesterase" evidence="3">
    <location>
        <begin position="29"/>
        <end position="244"/>
    </location>
</feature>
<gene>
    <name evidence="4" type="ORF">SCMC78_67480</name>
</gene>
<evidence type="ECO:0000256" key="1">
    <source>
        <dbReference type="ARBA" id="ARBA00007169"/>
    </source>
</evidence>
<evidence type="ECO:0000313" key="4">
    <source>
        <dbReference type="EMBL" id="BFP56941.1"/>
    </source>
</evidence>
<dbReference type="Gene3D" id="3.40.50.1820">
    <property type="entry name" value="alpha/beta hydrolase"/>
    <property type="match status" value="1"/>
</dbReference>
<sequence length="254" mass="27736">MSSTTKPNTTKRSSSPWLLRDPGPDADARLFCIPYSGCGASMYRQWPRFVGGVEICPVQLPGRENRLRETPHATYQAMADDLAEGLRPYLTDRPYALFGHCGSALGAYETAVRITERGYPGPARLFVSSQVAPHEGPCGRFLGMTDAELLDELRRLTIKLGGTPVDSLLELSLGVLRADIDANKLYHVAEPPRLPIPLTAIGWASDVEVPYTTMTGWPVCGETDFELLEGEHYTFTEAPPALLDVFARGLGATP</sequence>
<protein>
    <submittedName>
        <fullName evidence="4">Thioesterase domain-containing protein</fullName>
    </submittedName>
</protein>
<dbReference type="EMBL" id="AP035884">
    <property type="protein sequence ID" value="BFP56941.1"/>
    <property type="molecule type" value="Genomic_DNA"/>
</dbReference>
<dbReference type="SUPFAM" id="SSF53474">
    <property type="entry name" value="alpha/beta-Hydrolases"/>
    <property type="match status" value="1"/>
</dbReference>
<dbReference type="GO" id="GO:0008610">
    <property type="term" value="P:lipid biosynthetic process"/>
    <property type="evidence" value="ECO:0007669"/>
    <property type="project" value="TreeGrafter"/>
</dbReference>
<dbReference type="KEGG" id="stcm:SCMC78_67480"/>
<proteinExistence type="inferred from homology"/>
<name>A0AB33KQP6_9ACTN</name>
<organism evidence="4">
    <name type="scientific">Streptomyces sp. CMC78</name>
    <dbReference type="NCBI Taxonomy" id="3231512"/>
    <lineage>
        <taxon>Bacteria</taxon>
        <taxon>Bacillati</taxon>
        <taxon>Actinomycetota</taxon>
        <taxon>Actinomycetes</taxon>
        <taxon>Kitasatosporales</taxon>
        <taxon>Streptomycetaceae</taxon>
        <taxon>Streptomyces</taxon>
    </lineage>
</organism>
<dbReference type="InterPro" id="IPR012223">
    <property type="entry name" value="TEII"/>
</dbReference>
<dbReference type="PANTHER" id="PTHR11487">
    <property type="entry name" value="THIOESTERASE"/>
    <property type="match status" value="1"/>
</dbReference>
<dbReference type="PANTHER" id="PTHR11487:SF0">
    <property type="entry name" value="S-ACYL FATTY ACID SYNTHASE THIOESTERASE, MEDIUM CHAIN"/>
    <property type="match status" value="1"/>
</dbReference>
<dbReference type="InterPro" id="IPR029058">
    <property type="entry name" value="AB_hydrolase_fold"/>
</dbReference>
<comment type="similarity">
    <text evidence="1">Belongs to the thioesterase family.</text>
</comment>
<feature type="compositionally biased region" description="Polar residues" evidence="2">
    <location>
        <begin position="1"/>
        <end position="16"/>
    </location>
</feature>
<dbReference type="RefSeq" id="WP_319598234.1">
    <property type="nucleotide sequence ID" value="NZ_AP035884.1"/>
</dbReference>